<evidence type="ECO:0000256" key="10">
    <source>
        <dbReference type="ARBA" id="ARBA00023242"/>
    </source>
</evidence>
<dbReference type="Proteomes" id="UP000504632">
    <property type="component" value="Chromosome 9"/>
</dbReference>
<feature type="domain" description="USP" evidence="12">
    <location>
        <begin position="244"/>
        <end position="963"/>
    </location>
</feature>
<evidence type="ECO:0000256" key="5">
    <source>
        <dbReference type="ARBA" id="ARBA00022490"/>
    </source>
</evidence>
<dbReference type="GO" id="GO:0006508">
    <property type="term" value="P:proteolysis"/>
    <property type="evidence" value="ECO:0007669"/>
    <property type="project" value="UniProtKB-KW"/>
</dbReference>
<dbReference type="InterPro" id="IPR018200">
    <property type="entry name" value="USP_CS"/>
</dbReference>
<evidence type="ECO:0000256" key="6">
    <source>
        <dbReference type="ARBA" id="ARBA00022670"/>
    </source>
</evidence>
<feature type="region of interest" description="Disordered" evidence="11">
    <location>
        <begin position="580"/>
        <end position="726"/>
    </location>
</feature>
<dbReference type="AlphaFoldDB" id="A0A6J2W9C4"/>
<evidence type="ECO:0000256" key="11">
    <source>
        <dbReference type="SAM" id="MobiDB-lite"/>
    </source>
</evidence>
<dbReference type="Pfam" id="PF14836">
    <property type="entry name" value="Ubiquitin_3"/>
    <property type="match status" value="1"/>
</dbReference>
<dbReference type="InterPro" id="IPR050185">
    <property type="entry name" value="Ub_carboxyl-term_hydrolase"/>
</dbReference>
<evidence type="ECO:0000256" key="9">
    <source>
        <dbReference type="ARBA" id="ARBA00022807"/>
    </source>
</evidence>
<dbReference type="FunFam" id="3.90.70.10:FF:000013">
    <property type="entry name" value="ubiquitin carboxyl-terminal hydrolase 15 isoform X1"/>
    <property type="match status" value="1"/>
</dbReference>
<dbReference type="InterPro" id="IPR028135">
    <property type="entry name" value="Ub_USP-typ"/>
</dbReference>
<dbReference type="InterPro" id="IPR006615">
    <property type="entry name" value="Pept_C19_DUSP"/>
</dbReference>
<keyword evidence="8 15" id="KW-0378">Hydrolase</keyword>
<organism evidence="14 15">
    <name type="scientific">Chanos chanos</name>
    <name type="common">Milkfish</name>
    <name type="synonym">Mugil chanos</name>
    <dbReference type="NCBI Taxonomy" id="29144"/>
    <lineage>
        <taxon>Eukaryota</taxon>
        <taxon>Metazoa</taxon>
        <taxon>Chordata</taxon>
        <taxon>Craniata</taxon>
        <taxon>Vertebrata</taxon>
        <taxon>Euteleostomi</taxon>
        <taxon>Actinopterygii</taxon>
        <taxon>Neopterygii</taxon>
        <taxon>Teleostei</taxon>
        <taxon>Ostariophysi</taxon>
        <taxon>Gonorynchiformes</taxon>
        <taxon>Chanidae</taxon>
        <taxon>Chanos</taxon>
    </lineage>
</organism>
<dbReference type="Gene3D" id="3.30.2230.10">
    <property type="entry name" value="DUSP-like"/>
    <property type="match status" value="1"/>
</dbReference>
<dbReference type="FunCoup" id="A0A6J2W9C4">
    <property type="interactions" value="1044"/>
</dbReference>
<keyword evidence="7" id="KW-0833">Ubl conjugation pathway</keyword>
<evidence type="ECO:0000313" key="15">
    <source>
        <dbReference type="RefSeq" id="XP_030639956.1"/>
    </source>
</evidence>
<sequence>MAAATTTASATEPPGLETQYRDIQAILQGRELRAGDSWYLLERRWFEQWKEYVQTGDQNSSSFPGQINNTELFEELDSYHLKDRLVENEDFVLVPADAWHKLLSWYGMVENQPPLERKVVDLPSTVKVEVYPVEIFLCLHSNMDNVVTAQFSRADSISTIQKVMREKFQVPESAEVRMWMKSSDTSCERLRNIYMSVLDTCLSTGMTVIMEMRNADGTWPSSRPQIMRNSMEEQDSYRGQPGVCGLTNLGNTCFMNSALQCLSNTPPLTEYFLRNAYLEELNFTNPLGMKGEIAEAYADIIKQMWSGRHYSVVPRFFKTKVGHFASQFLGYQQHDSQELLSFLLDGLHEDLNRVKNKEYIELRDADGRPDQEVAEEAWRNHRRRNDSVIVDTFHGLFKSTLVCPECHKVSVTFDPFCYLSVPLPVSKERVMEVFFVSLDPEAKPVQHRLVVPKAGKVFDLCATLSEATGVPASQMMVADVFNHRFYKIYHADESLSCILDRDDIFVYELSNACVEQDSEEVVLAVYLRERSHYRDYGSGSSSYGTSLFGHPLLMSVPRAQCTREALYHLFLQRLARYVRPPDSSEEVEEEEEEDEECGEDEEEEEGGCRTQTNGVSEDEGDEDGEKAGPSKREEDGQDGVQSDGQNNCHSEASPCSEVEERTEEESSSEAERGSSTEEGQSACGSTDTNSQDAADGEQGTGLEASGKEDEDEDEEEDGEEAARCSRPNKRVSGRRCCAEKRRKPLFTIQAVNSNGTTERGIGEGDSTFSFSSQPYIAIDWDPDMKKKYYNENEAEKYVKHHSMDIPHQQTTVQLQECIELFTTVETLEEENPWYCPMCKKHQLATKKLDLWSLPEVLIIHLKRFSYTKYSREKLDTIVDFPLRNLDFSGYLLRKTGVNGEPPSRYDLIAVSNHYGGLRDGHYTSYAKNKDDGQWYYFDDSKVTYAREEQIMTNAAYLLFYQRQDKIRKPTLPPPTSSGTSSSTNQLANDITSHNHDGVEGASSCVNMETD</sequence>
<evidence type="ECO:0000256" key="8">
    <source>
        <dbReference type="ARBA" id="ARBA00022801"/>
    </source>
</evidence>
<dbReference type="OrthoDB" id="265776at2759"/>
<keyword evidence="14" id="KW-1185">Reference proteome</keyword>
<dbReference type="InterPro" id="IPR001394">
    <property type="entry name" value="Peptidase_C19_UCH"/>
</dbReference>
<evidence type="ECO:0000256" key="7">
    <source>
        <dbReference type="ARBA" id="ARBA00022786"/>
    </source>
</evidence>
<dbReference type="Pfam" id="PF00443">
    <property type="entry name" value="UCH"/>
    <property type="match status" value="1"/>
</dbReference>
<dbReference type="SMART" id="SM00695">
    <property type="entry name" value="DUSP"/>
    <property type="match status" value="1"/>
</dbReference>
<dbReference type="InterPro" id="IPR028889">
    <property type="entry name" value="USP"/>
</dbReference>
<evidence type="ECO:0000256" key="4">
    <source>
        <dbReference type="ARBA" id="ARBA00012759"/>
    </source>
</evidence>
<dbReference type="EC" id="3.4.19.12" evidence="4"/>
<dbReference type="InParanoid" id="A0A6J2W9C4"/>
<dbReference type="InterPro" id="IPR035927">
    <property type="entry name" value="DUSP-like_sf"/>
</dbReference>
<evidence type="ECO:0000259" key="13">
    <source>
        <dbReference type="PROSITE" id="PS51283"/>
    </source>
</evidence>
<feature type="region of interest" description="Disordered" evidence="11">
    <location>
        <begin position="967"/>
        <end position="1010"/>
    </location>
</feature>
<dbReference type="InterPro" id="IPR038765">
    <property type="entry name" value="Papain-like_cys_pep_sf"/>
</dbReference>
<dbReference type="SUPFAM" id="SSF143791">
    <property type="entry name" value="DUSP-like"/>
    <property type="match status" value="1"/>
</dbReference>
<dbReference type="GO" id="GO:0016579">
    <property type="term" value="P:protein deubiquitination"/>
    <property type="evidence" value="ECO:0007669"/>
    <property type="project" value="InterPro"/>
</dbReference>
<dbReference type="Pfam" id="PF06337">
    <property type="entry name" value="DUSP"/>
    <property type="match status" value="1"/>
</dbReference>
<evidence type="ECO:0000256" key="1">
    <source>
        <dbReference type="ARBA" id="ARBA00000707"/>
    </source>
</evidence>
<proteinExistence type="predicted"/>
<dbReference type="PROSITE" id="PS50235">
    <property type="entry name" value="USP_3"/>
    <property type="match status" value="1"/>
</dbReference>
<dbReference type="Gene3D" id="3.10.20.90">
    <property type="entry name" value="Phosphatidylinositol 3-kinase Catalytic Subunit, Chain A, domain 1"/>
    <property type="match status" value="1"/>
</dbReference>
<keyword evidence="6" id="KW-0645">Protease</keyword>
<evidence type="ECO:0000259" key="12">
    <source>
        <dbReference type="PROSITE" id="PS50235"/>
    </source>
</evidence>
<evidence type="ECO:0000313" key="14">
    <source>
        <dbReference type="Proteomes" id="UP000504632"/>
    </source>
</evidence>
<reference evidence="15" key="1">
    <citation type="submission" date="2025-08" db="UniProtKB">
        <authorList>
            <consortium name="RefSeq"/>
        </authorList>
    </citation>
    <scope>IDENTIFICATION</scope>
</reference>
<feature type="compositionally biased region" description="Basic and acidic residues" evidence="11">
    <location>
        <begin position="625"/>
        <end position="634"/>
    </location>
</feature>
<feature type="compositionally biased region" description="Acidic residues" evidence="11">
    <location>
        <begin position="583"/>
        <end position="605"/>
    </location>
</feature>
<dbReference type="PANTHER" id="PTHR21646:SF29">
    <property type="entry name" value="UBIQUITIN CARBOXYL-TERMINAL HYDROLASE 11"/>
    <property type="match status" value="1"/>
</dbReference>
<dbReference type="GO" id="GO:0005634">
    <property type="term" value="C:nucleus"/>
    <property type="evidence" value="ECO:0007669"/>
    <property type="project" value="UniProtKB-SubCell"/>
</dbReference>
<dbReference type="CTD" id="8237"/>
<evidence type="ECO:0000256" key="3">
    <source>
        <dbReference type="ARBA" id="ARBA00004496"/>
    </source>
</evidence>
<dbReference type="PANTHER" id="PTHR21646">
    <property type="entry name" value="UBIQUITIN CARBOXYL-TERMINAL HYDROLASE"/>
    <property type="match status" value="1"/>
</dbReference>
<name>A0A6J2W9C4_CHACN</name>
<dbReference type="SUPFAM" id="SSF54001">
    <property type="entry name" value="Cysteine proteinases"/>
    <property type="match status" value="1"/>
</dbReference>
<dbReference type="CDD" id="cd02674">
    <property type="entry name" value="Peptidase_C19R"/>
    <property type="match status" value="1"/>
</dbReference>
<feature type="domain" description="DUSP" evidence="13">
    <location>
        <begin position="14"/>
        <end position="120"/>
    </location>
</feature>
<gene>
    <name evidence="15" type="primary">usp11</name>
</gene>
<dbReference type="GeneID" id="115820492"/>
<dbReference type="PROSITE" id="PS00972">
    <property type="entry name" value="USP_1"/>
    <property type="match status" value="1"/>
</dbReference>
<dbReference type="PROSITE" id="PS51283">
    <property type="entry name" value="DUSP"/>
    <property type="match status" value="1"/>
</dbReference>
<dbReference type="Gene3D" id="3.90.70.10">
    <property type="entry name" value="Cysteine proteinases"/>
    <property type="match status" value="2"/>
</dbReference>
<feature type="compositionally biased region" description="Polar residues" evidence="11">
    <location>
        <begin position="639"/>
        <end position="650"/>
    </location>
</feature>
<keyword evidence="9" id="KW-0788">Thiol protease</keyword>
<comment type="subcellular location">
    <subcellularLocation>
        <location evidence="3">Cytoplasm</location>
    </subcellularLocation>
    <subcellularLocation>
        <location evidence="2">Nucleus</location>
    </subcellularLocation>
</comment>
<dbReference type="RefSeq" id="XP_030639956.1">
    <property type="nucleotide sequence ID" value="XM_030784096.1"/>
</dbReference>
<feature type="compositionally biased region" description="Acidic residues" evidence="11">
    <location>
        <begin position="708"/>
        <end position="719"/>
    </location>
</feature>
<comment type="catalytic activity">
    <reaction evidence="1">
        <text>Thiol-dependent hydrolysis of ester, thioester, amide, peptide and isopeptide bonds formed by the C-terminal Gly of ubiquitin (a 76-residue protein attached to proteins as an intracellular targeting signal).</text>
        <dbReference type="EC" id="3.4.19.12"/>
    </reaction>
</comment>
<protein>
    <recommendedName>
        <fullName evidence="4">ubiquitinyl hydrolase 1</fullName>
        <ecNumber evidence="4">3.4.19.12</ecNumber>
    </recommendedName>
</protein>
<feature type="compositionally biased region" description="Polar residues" evidence="11">
    <location>
        <begin position="682"/>
        <end position="692"/>
    </location>
</feature>
<dbReference type="PROSITE" id="PS00973">
    <property type="entry name" value="USP_2"/>
    <property type="match status" value="1"/>
</dbReference>
<keyword evidence="10" id="KW-0539">Nucleus</keyword>
<accession>A0A6J2W9C4</accession>
<dbReference type="GO" id="GO:0005737">
    <property type="term" value="C:cytoplasm"/>
    <property type="evidence" value="ECO:0007669"/>
    <property type="project" value="UniProtKB-SubCell"/>
</dbReference>
<dbReference type="GO" id="GO:0004843">
    <property type="term" value="F:cysteine-type deubiquitinase activity"/>
    <property type="evidence" value="ECO:0007669"/>
    <property type="project" value="UniProtKB-EC"/>
</dbReference>
<evidence type="ECO:0000256" key="2">
    <source>
        <dbReference type="ARBA" id="ARBA00004123"/>
    </source>
</evidence>
<keyword evidence="5" id="KW-0963">Cytoplasm</keyword>